<feature type="transmembrane region" description="Helical" evidence="1">
    <location>
        <begin position="106"/>
        <end position="129"/>
    </location>
</feature>
<organism evidence="2 3">
    <name type="scientific">Steinernema hermaphroditum</name>
    <dbReference type="NCBI Taxonomy" id="289476"/>
    <lineage>
        <taxon>Eukaryota</taxon>
        <taxon>Metazoa</taxon>
        <taxon>Ecdysozoa</taxon>
        <taxon>Nematoda</taxon>
        <taxon>Chromadorea</taxon>
        <taxon>Rhabditida</taxon>
        <taxon>Tylenchina</taxon>
        <taxon>Panagrolaimomorpha</taxon>
        <taxon>Strongyloidoidea</taxon>
        <taxon>Steinernematidae</taxon>
        <taxon>Steinernema</taxon>
    </lineage>
</organism>
<dbReference type="InterPro" id="IPR019425">
    <property type="entry name" value="7TM_GPCR_serpentine_rcpt_Srt"/>
</dbReference>
<dbReference type="Pfam" id="PF10321">
    <property type="entry name" value="7TM_GPCR_Srt"/>
    <property type="match status" value="1"/>
</dbReference>
<comment type="caution">
    <text evidence="2">The sequence shown here is derived from an EMBL/GenBank/DDBJ whole genome shotgun (WGS) entry which is preliminary data.</text>
</comment>
<evidence type="ECO:0000313" key="3">
    <source>
        <dbReference type="Proteomes" id="UP001175271"/>
    </source>
</evidence>
<gene>
    <name evidence="2" type="ORF">QR680_010126</name>
</gene>
<dbReference type="PANTHER" id="PTHR23021">
    <property type="entry name" value="SERPENTINE RECEPTOR, CLASS T"/>
    <property type="match status" value="1"/>
</dbReference>
<dbReference type="Gene3D" id="1.20.1070.10">
    <property type="entry name" value="Rhodopsin 7-helix transmembrane proteins"/>
    <property type="match status" value="1"/>
</dbReference>
<keyword evidence="1" id="KW-0472">Membrane</keyword>
<feature type="transmembrane region" description="Helical" evidence="1">
    <location>
        <begin position="243"/>
        <end position="267"/>
    </location>
</feature>
<name>A0AA39IMU8_9BILA</name>
<keyword evidence="1" id="KW-1133">Transmembrane helix</keyword>
<evidence type="ECO:0000313" key="2">
    <source>
        <dbReference type="EMBL" id="KAK0427236.1"/>
    </source>
</evidence>
<feature type="transmembrane region" description="Helical" evidence="1">
    <location>
        <begin position="150"/>
        <end position="168"/>
    </location>
</feature>
<proteinExistence type="predicted"/>
<keyword evidence="3" id="KW-1185">Reference proteome</keyword>
<feature type="transmembrane region" description="Helical" evidence="1">
    <location>
        <begin position="211"/>
        <end position="231"/>
    </location>
</feature>
<reference evidence="2" key="1">
    <citation type="submission" date="2023-06" db="EMBL/GenBank/DDBJ databases">
        <title>Genomic analysis of the entomopathogenic nematode Steinernema hermaphroditum.</title>
        <authorList>
            <person name="Schwarz E.M."/>
            <person name="Heppert J.K."/>
            <person name="Baniya A."/>
            <person name="Schwartz H.T."/>
            <person name="Tan C.-H."/>
            <person name="Antoshechkin I."/>
            <person name="Sternberg P.W."/>
            <person name="Goodrich-Blair H."/>
            <person name="Dillman A.R."/>
        </authorList>
    </citation>
    <scope>NUCLEOTIDE SEQUENCE</scope>
    <source>
        <strain evidence="2">PS9179</strain>
        <tissue evidence="2">Whole animal</tissue>
    </source>
</reference>
<feature type="transmembrane region" description="Helical" evidence="1">
    <location>
        <begin position="70"/>
        <end position="94"/>
    </location>
</feature>
<accession>A0AA39IMU8</accession>
<feature type="transmembrane region" description="Helical" evidence="1">
    <location>
        <begin position="33"/>
        <end position="58"/>
    </location>
</feature>
<dbReference type="AlphaFoldDB" id="A0AA39IMU8"/>
<feature type="transmembrane region" description="Helical" evidence="1">
    <location>
        <begin position="273"/>
        <end position="295"/>
    </location>
</feature>
<protein>
    <submittedName>
        <fullName evidence="2">Uncharacterized protein</fullName>
    </submittedName>
</protein>
<dbReference type="Proteomes" id="UP001175271">
    <property type="component" value="Unassembled WGS sequence"/>
</dbReference>
<dbReference type="SUPFAM" id="SSF81321">
    <property type="entry name" value="Family A G protein-coupled receptor-like"/>
    <property type="match status" value="1"/>
</dbReference>
<keyword evidence="1" id="KW-0812">Transmembrane</keyword>
<dbReference type="PANTHER" id="PTHR23021:SF11">
    <property type="entry name" value="SERPENTINE RECEPTOR, CLASS T"/>
    <property type="match status" value="1"/>
</dbReference>
<evidence type="ECO:0000256" key="1">
    <source>
        <dbReference type="SAM" id="Phobius"/>
    </source>
</evidence>
<dbReference type="EMBL" id="JAUCMV010000001">
    <property type="protein sequence ID" value="KAK0427236.1"/>
    <property type="molecule type" value="Genomic_DNA"/>
</dbReference>
<sequence>MENYLFDTLQYRRLYNCSFFPHEKWSSFATPRAALGSICISIGVVNMISYIPCLFVIRKSAFMKYSSFKIMFFLGIFETTAILFNSFLTGYLHITGTVFCLAPNLQYISGCILGGCWYGSCFGCALLAINRCIDFTFPKVSLFLFDENRTFVWIALMHIYALLSFFFVPPVTLNSESIMWTFDPFDIFPHDMIPVDHKDYVSKINDYSNRVILGLMVISYLTLIIGIAVKGKGAHWSKTQTQVFTVAALICGLNFVPGFIFFLLETIPSTSPIQYVCLFTWLLGDGGGGVILLLFNKSIRSEVVDLLKSFRSGTKVVYPSRNSAPHGHD</sequence>